<dbReference type="RefSeq" id="WP_126755466.1">
    <property type="nucleotide sequence ID" value="NZ_PIPY01000015.1"/>
</dbReference>
<keyword evidence="1" id="KW-0472">Membrane</keyword>
<keyword evidence="3" id="KW-1185">Reference proteome</keyword>
<name>A0A432Y8M3_9GAMM</name>
<protein>
    <recommendedName>
        <fullName evidence="4">Smp protein</fullName>
    </recommendedName>
</protein>
<evidence type="ECO:0000256" key="1">
    <source>
        <dbReference type="SAM" id="Phobius"/>
    </source>
</evidence>
<gene>
    <name evidence="2" type="ORF">CWI71_11755</name>
</gene>
<comment type="caution">
    <text evidence="2">The sequence shown here is derived from an EMBL/GenBank/DDBJ whole genome shotgun (WGS) entry which is preliminary data.</text>
</comment>
<organism evidence="2 3">
    <name type="scientific">Pseudidiomarina insulisalsae</name>
    <dbReference type="NCBI Taxonomy" id="575789"/>
    <lineage>
        <taxon>Bacteria</taxon>
        <taxon>Pseudomonadati</taxon>
        <taxon>Pseudomonadota</taxon>
        <taxon>Gammaproteobacteria</taxon>
        <taxon>Alteromonadales</taxon>
        <taxon>Idiomarinaceae</taxon>
        <taxon>Pseudidiomarina</taxon>
    </lineage>
</organism>
<reference evidence="3" key="1">
    <citation type="journal article" date="2018" name="Front. Microbiol.">
        <title>Genome-Based Analysis Reveals the Taxonomy and Diversity of the Family Idiomarinaceae.</title>
        <authorList>
            <person name="Liu Y."/>
            <person name="Lai Q."/>
            <person name="Shao Z."/>
        </authorList>
    </citation>
    <scope>NUCLEOTIDE SEQUENCE [LARGE SCALE GENOMIC DNA]</scope>
    <source>
        <strain evidence="3">CVS-6</strain>
    </source>
</reference>
<dbReference type="Proteomes" id="UP000288259">
    <property type="component" value="Unassembled WGS sequence"/>
</dbReference>
<evidence type="ECO:0008006" key="4">
    <source>
        <dbReference type="Google" id="ProtNLM"/>
    </source>
</evidence>
<keyword evidence="1" id="KW-1133">Transmembrane helix</keyword>
<feature type="transmembrane region" description="Helical" evidence="1">
    <location>
        <begin position="21"/>
        <end position="38"/>
    </location>
</feature>
<dbReference type="OrthoDB" id="6237953at2"/>
<dbReference type="EMBL" id="PIPY01000015">
    <property type="protein sequence ID" value="RUO57324.1"/>
    <property type="molecule type" value="Genomic_DNA"/>
</dbReference>
<keyword evidence="1" id="KW-0812">Transmembrane</keyword>
<evidence type="ECO:0000313" key="2">
    <source>
        <dbReference type="EMBL" id="RUO57324.1"/>
    </source>
</evidence>
<proteinExistence type="predicted"/>
<feature type="transmembrane region" description="Helical" evidence="1">
    <location>
        <begin position="156"/>
        <end position="175"/>
    </location>
</feature>
<sequence>MTTAQHVINIIKLVYRRGRRLLAAVLLLILIENFWSTMQETSLADLQAHSQQLVELMAVQAGHEARYWLIENDVDKLQALVERLTQHRLVEYSAIYDSYGQKVVAADAVTDKPEQVFVVIEEIREDALIHGYLHVTVNQPLLLAEPLATHEYLTYYGQYLIIFAVVAGILITLTFNKWRYRRWRPPQSSQ</sequence>
<dbReference type="AlphaFoldDB" id="A0A432Y8M3"/>
<accession>A0A432Y8M3</accession>
<evidence type="ECO:0000313" key="3">
    <source>
        <dbReference type="Proteomes" id="UP000288259"/>
    </source>
</evidence>